<evidence type="ECO:0000259" key="3">
    <source>
        <dbReference type="PROSITE" id="PS51371"/>
    </source>
</evidence>
<comment type="caution">
    <text evidence="4">The sequence shown here is derived from an EMBL/GenBank/DDBJ whole genome shotgun (WGS) entry which is preliminary data.</text>
</comment>
<dbReference type="InterPro" id="IPR051257">
    <property type="entry name" value="Diverse_CBS-Domain"/>
</dbReference>
<dbReference type="InterPro" id="IPR000644">
    <property type="entry name" value="CBS_dom"/>
</dbReference>
<dbReference type="Gene3D" id="3.10.580.10">
    <property type="entry name" value="CBS-domain"/>
    <property type="match status" value="1"/>
</dbReference>
<dbReference type="InterPro" id="IPR046342">
    <property type="entry name" value="CBS_dom_sf"/>
</dbReference>
<dbReference type="Pfam" id="PF00571">
    <property type="entry name" value="CBS"/>
    <property type="match status" value="2"/>
</dbReference>
<dbReference type="SMART" id="SM00116">
    <property type="entry name" value="CBS"/>
    <property type="match status" value="2"/>
</dbReference>
<dbReference type="EMBL" id="WSEK01000004">
    <property type="protein sequence ID" value="MVQ48569.1"/>
    <property type="molecule type" value="Genomic_DNA"/>
</dbReference>
<accession>A0A6L6XMT6</accession>
<dbReference type="RefSeq" id="WP_157340828.1">
    <property type="nucleotide sequence ID" value="NZ_WSEK01000004.1"/>
</dbReference>
<dbReference type="AlphaFoldDB" id="A0A6L6XMT6"/>
<evidence type="ECO:0000256" key="1">
    <source>
        <dbReference type="ARBA" id="ARBA00023122"/>
    </source>
</evidence>
<feature type="domain" description="CBS" evidence="3">
    <location>
        <begin position="7"/>
        <end position="66"/>
    </location>
</feature>
<protein>
    <submittedName>
        <fullName evidence="4">CBS domain-containing protein</fullName>
    </submittedName>
</protein>
<proteinExistence type="predicted"/>
<sequence length="196" mass="20946">MLVQEIMTPRPMTVTPGTRVKVALQRLAEHGITALPVVDARRRLLGIISEADLIRESVARDPRAPEGAVVVESLYPARLVEDVYTRPAAAVRVDDDVASAVDLMTVTGAKSLPVLDEDGTLVGVLSRSDVVRMLARADDVIAADVDDVLSRLGHPDWLIEVEDGVVDVTGPANLGEVSLAHMVARTVPGVVQVHVE</sequence>
<dbReference type="PROSITE" id="PS51371">
    <property type="entry name" value="CBS"/>
    <property type="match status" value="2"/>
</dbReference>
<dbReference type="PANTHER" id="PTHR43080">
    <property type="entry name" value="CBS DOMAIN-CONTAINING PROTEIN CBSX3, MITOCHONDRIAL"/>
    <property type="match status" value="1"/>
</dbReference>
<feature type="domain" description="CBS" evidence="3">
    <location>
        <begin position="84"/>
        <end position="140"/>
    </location>
</feature>
<dbReference type="PANTHER" id="PTHR43080:SF2">
    <property type="entry name" value="CBS DOMAIN-CONTAINING PROTEIN"/>
    <property type="match status" value="1"/>
</dbReference>
<gene>
    <name evidence="4" type="ORF">GON03_05205</name>
</gene>
<name>A0A6L6XMT6_9ACTN</name>
<reference evidence="4 5" key="1">
    <citation type="submission" date="2019-12" db="EMBL/GenBank/DDBJ databases">
        <authorList>
            <person name="Huq M.A."/>
        </authorList>
    </citation>
    <scope>NUCLEOTIDE SEQUENCE [LARGE SCALE GENOMIC DNA]</scope>
    <source>
        <strain evidence="4 5">MAH-18</strain>
    </source>
</reference>
<evidence type="ECO:0000256" key="2">
    <source>
        <dbReference type="PROSITE-ProRule" id="PRU00703"/>
    </source>
</evidence>
<evidence type="ECO:0000313" key="5">
    <source>
        <dbReference type="Proteomes" id="UP000473525"/>
    </source>
</evidence>
<evidence type="ECO:0000313" key="4">
    <source>
        <dbReference type="EMBL" id="MVQ48569.1"/>
    </source>
</evidence>
<keyword evidence="1 2" id="KW-0129">CBS domain</keyword>
<organism evidence="4 5">
    <name type="scientific">Nocardioides agri</name>
    <dbReference type="NCBI Taxonomy" id="2682843"/>
    <lineage>
        <taxon>Bacteria</taxon>
        <taxon>Bacillati</taxon>
        <taxon>Actinomycetota</taxon>
        <taxon>Actinomycetes</taxon>
        <taxon>Propionibacteriales</taxon>
        <taxon>Nocardioidaceae</taxon>
        <taxon>Nocardioides</taxon>
    </lineage>
</organism>
<keyword evidence="5" id="KW-1185">Reference proteome</keyword>
<dbReference type="SUPFAM" id="SSF54631">
    <property type="entry name" value="CBS-domain pair"/>
    <property type="match status" value="1"/>
</dbReference>
<dbReference type="Proteomes" id="UP000473525">
    <property type="component" value="Unassembled WGS sequence"/>
</dbReference>